<name>A0A2N8PZN1_ENTAV</name>
<dbReference type="EMBL" id="RYZS01000001">
    <property type="protein sequence ID" value="RVU93697.1"/>
    <property type="molecule type" value="Genomic_DNA"/>
</dbReference>
<comment type="caution">
    <text evidence="1">The sequence shown here is derived from an EMBL/GenBank/DDBJ whole genome shotgun (WGS) entry which is preliminary data.</text>
</comment>
<gene>
    <name evidence="1" type="ORF">EK398_01795</name>
</gene>
<evidence type="ECO:0000313" key="2">
    <source>
        <dbReference type="Proteomes" id="UP000288388"/>
    </source>
</evidence>
<evidence type="ECO:0000313" key="1">
    <source>
        <dbReference type="EMBL" id="RVU93697.1"/>
    </source>
</evidence>
<organism evidence="1 2">
    <name type="scientific">Enterococcus avium</name>
    <name type="common">Streptococcus avium</name>
    <dbReference type="NCBI Taxonomy" id="33945"/>
    <lineage>
        <taxon>Bacteria</taxon>
        <taxon>Bacillati</taxon>
        <taxon>Bacillota</taxon>
        <taxon>Bacilli</taxon>
        <taxon>Lactobacillales</taxon>
        <taxon>Enterococcaceae</taxon>
        <taxon>Enterococcus</taxon>
    </lineage>
</organism>
<dbReference type="RefSeq" id="WP_016179459.1">
    <property type="nucleotide sequence ID" value="NZ_CAAKOC010000135.1"/>
</dbReference>
<sequence>MEMTISGLRERLQEADEKQLSELICQIYKHSEVAQQIVDSTLLDDDYGMRFAETTKKKLERAFFPHGKIDRSLTQAKELLRQFRKNCQNQRALIEIELFFVECGLDFLGIFGESDGEMKELLITNYASAVARILEDGSELFFHHYFAKCNQIIDVARGFTSGFSQDMLDVYQQLAKR</sequence>
<accession>A0A2N8PZN1</accession>
<dbReference type="Proteomes" id="UP000288388">
    <property type="component" value="Unassembled WGS sequence"/>
</dbReference>
<proteinExistence type="predicted"/>
<reference evidence="1 2" key="1">
    <citation type="submission" date="2018-12" db="EMBL/GenBank/DDBJ databases">
        <title>A novel vanA-carrying plasmid in a clinical isolate of Enterococcus avium.</title>
        <authorList>
            <person name="Bernasconi O.J."/>
            <person name="Luzzaro F."/>
            <person name="Endimiani A."/>
        </authorList>
    </citation>
    <scope>NUCLEOTIDE SEQUENCE [LARGE SCALE GENOMIC DNA]</scope>
    <source>
        <strain evidence="1 2">LC0559/18</strain>
    </source>
</reference>
<dbReference type="AlphaFoldDB" id="A0A2N8PZN1"/>
<protein>
    <submittedName>
        <fullName evidence="1">Uncharacterized protein</fullName>
    </submittedName>
</protein>